<organism evidence="1 2">
    <name type="scientific">Streptomyces aurantiogriseus</name>
    <dbReference type="NCBI Taxonomy" id="66870"/>
    <lineage>
        <taxon>Bacteria</taxon>
        <taxon>Bacillati</taxon>
        <taxon>Actinomycetota</taxon>
        <taxon>Actinomycetes</taxon>
        <taxon>Kitasatosporales</taxon>
        <taxon>Streptomycetaceae</taxon>
        <taxon>Streptomyces</taxon>
    </lineage>
</organism>
<protein>
    <submittedName>
        <fullName evidence="1">Uncharacterized protein</fullName>
    </submittedName>
</protein>
<dbReference type="Proteomes" id="UP000658320">
    <property type="component" value="Unassembled WGS sequence"/>
</dbReference>
<keyword evidence="2" id="KW-1185">Reference proteome</keyword>
<name>A0A918F926_9ACTN</name>
<reference evidence="1" key="1">
    <citation type="journal article" date="2014" name="Int. J. Syst. Evol. Microbiol.">
        <title>Complete genome sequence of Corynebacterium casei LMG S-19264T (=DSM 44701T), isolated from a smear-ripened cheese.</title>
        <authorList>
            <consortium name="US DOE Joint Genome Institute (JGI-PGF)"/>
            <person name="Walter F."/>
            <person name="Albersmeier A."/>
            <person name="Kalinowski J."/>
            <person name="Ruckert C."/>
        </authorList>
    </citation>
    <scope>NUCLEOTIDE SEQUENCE</scope>
    <source>
        <strain evidence="1">JCM 4346</strain>
    </source>
</reference>
<comment type="caution">
    <text evidence="1">The sequence shown here is derived from an EMBL/GenBank/DDBJ whole genome shotgun (WGS) entry which is preliminary data.</text>
</comment>
<dbReference type="AlphaFoldDB" id="A0A918F926"/>
<gene>
    <name evidence="1" type="ORF">GCM10010251_31390</name>
</gene>
<proteinExistence type="predicted"/>
<dbReference type="EMBL" id="BMSX01000006">
    <property type="protein sequence ID" value="GGR12780.1"/>
    <property type="molecule type" value="Genomic_DNA"/>
</dbReference>
<accession>A0A918F926</accession>
<evidence type="ECO:0000313" key="1">
    <source>
        <dbReference type="EMBL" id="GGR12780.1"/>
    </source>
</evidence>
<sequence length="100" mass="10604">MVASVARVRLLVVVMRSVNQTYGPDKAALSAWWTAVDSPRRRVGAAAGRSVTSADKADRCRSSRPVPSSWAARVVAKATVVIPAAGGRLRRNKVAACLMS</sequence>
<reference evidence="1" key="2">
    <citation type="submission" date="2020-09" db="EMBL/GenBank/DDBJ databases">
        <authorList>
            <person name="Sun Q."/>
            <person name="Ohkuma M."/>
        </authorList>
    </citation>
    <scope>NUCLEOTIDE SEQUENCE</scope>
    <source>
        <strain evidence="1">JCM 4346</strain>
    </source>
</reference>
<evidence type="ECO:0000313" key="2">
    <source>
        <dbReference type="Proteomes" id="UP000658320"/>
    </source>
</evidence>